<dbReference type="RefSeq" id="WP_092657583.1">
    <property type="nucleotide sequence ID" value="NZ_LT629732.1"/>
</dbReference>
<dbReference type="EMBL" id="LT629732">
    <property type="protein sequence ID" value="SDS34841.1"/>
    <property type="molecule type" value="Genomic_DNA"/>
</dbReference>
<evidence type="ECO:0000313" key="2">
    <source>
        <dbReference type="Proteomes" id="UP000198983"/>
    </source>
</evidence>
<proteinExistence type="predicted"/>
<gene>
    <name evidence="1" type="ORF">SAMN04489717_2409</name>
</gene>
<accession>A0A1H1RGF8</accession>
<organism evidence="1 2">
    <name type="scientific">Actinopolymorpha singaporensis</name>
    <dbReference type="NCBI Taxonomy" id="117157"/>
    <lineage>
        <taxon>Bacteria</taxon>
        <taxon>Bacillati</taxon>
        <taxon>Actinomycetota</taxon>
        <taxon>Actinomycetes</taxon>
        <taxon>Propionibacteriales</taxon>
        <taxon>Actinopolymorphaceae</taxon>
        <taxon>Actinopolymorpha</taxon>
    </lineage>
</organism>
<dbReference type="OrthoDB" id="9796147at2"/>
<keyword evidence="2" id="KW-1185">Reference proteome</keyword>
<evidence type="ECO:0000313" key="1">
    <source>
        <dbReference type="EMBL" id="SDS34841.1"/>
    </source>
</evidence>
<dbReference type="Pfam" id="PF08734">
    <property type="entry name" value="GYD"/>
    <property type="match status" value="1"/>
</dbReference>
<dbReference type="InterPro" id="IPR014845">
    <property type="entry name" value="GYD/TTHA1554"/>
</dbReference>
<reference evidence="1 2" key="1">
    <citation type="submission" date="2016-10" db="EMBL/GenBank/DDBJ databases">
        <authorList>
            <person name="de Groot N.N."/>
        </authorList>
    </citation>
    <scope>NUCLEOTIDE SEQUENCE [LARGE SCALE GENOMIC DNA]</scope>
    <source>
        <strain evidence="1 2">DSM 22024</strain>
    </source>
</reference>
<protein>
    <submittedName>
        <fullName evidence="1">Uncharacterized protein, contains GYD domain</fullName>
    </submittedName>
</protein>
<dbReference type="AlphaFoldDB" id="A0A1H1RGF8"/>
<name>A0A1H1RGF8_9ACTN</name>
<sequence length="106" mass="11168">MPKFLVQATYTTKGSEGLVKEGGTGRRDAVEQVTKQLGGKVESTYFAFGDVDLYSILDFPDNVSMAAVALAVKASGAIQTKATVLLTPEEIDAAAKKSVEFRPPGA</sequence>
<dbReference type="Proteomes" id="UP000198983">
    <property type="component" value="Chromosome I"/>
</dbReference>